<feature type="transmembrane region" description="Helical" evidence="1">
    <location>
        <begin position="564"/>
        <end position="590"/>
    </location>
</feature>
<keyword evidence="1" id="KW-0472">Membrane</keyword>
<protein>
    <submittedName>
        <fullName evidence="2">Uncharacterized protein</fullName>
    </submittedName>
</protein>
<feature type="transmembrane region" description="Helical" evidence="1">
    <location>
        <begin position="463"/>
        <end position="483"/>
    </location>
</feature>
<name>A0A4Q9GWE9_9MICO</name>
<dbReference type="EMBL" id="SISG01000001">
    <property type="protein sequence ID" value="TBN57013.1"/>
    <property type="molecule type" value="Genomic_DNA"/>
</dbReference>
<feature type="transmembrane region" description="Helical" evidence="1">
    <location>
        <begin position="127"/>
        <end position="146"/>
    </location>
</feature>
<proteinExistence type="predicted"/>
<evidence type="ECO:0000313" key="2">
    <source>
        <dbReference type="EMBL" id="TBN57013.1"/>
    </source>
</evidence>
<feature type="transmembrane region" description="Helical" evidence="1">
    <location>
        <begin position="596"/>
        <end position="614"/>
    </location>
</feature>
<feature type="transmembrane region" description="Helical" evidence="1">
    <location>
        <begin position="190"/>
        <end position="210"/>
    </location>
</feature>
<keyword evidence="1" id="KW-0812">Transmembrane</keyword>
<keyword evidence="1" id="KW-1133">Transmembrane helix</keyword>
<comment type="caution">
    <text evidence="2">The sequence shown here is derived from an EMBL/GenBank/DDBJ whole genome shotgun (WGS) entry which is preliminary data.</text>
</comment>
<gene>
    <name evidence="2" type="ORF">EYE40_06150</name>
</gene>
<keyword evidence="3" id="KW-1185">Reference proteome</keyword>
<accession>A0A4Q9GWE9</accession>
<reference evidence="3" key="1">
    <citation type="submission" date="2019-02" db="EMBL/GenBank/DDBJ databases">
        <title>Glaciihabitans arcticus sp. nov., a psychrotolerant bacterium isolated from polar soil.</title>
        <authorList>
            <person name="Dahal R.H."/>
        </authorList>
    </citation>
    <scope>NUCLEOTIDE SEQUENCE [LARGE SCALE GENOMIC DNA]</scope>
    <source>
        <strain evidence="3">RP-3-7</strain>
    </source>
</reference>
<feature type="transmembrane region" description="Helical" evidence="1">
    <location>
        <begin position="167"/>
        <end position="184"/>
    </location>
</feature>
<dbReference type="RefSeq" id="WP_130981124.1">
    <property type="nucleotide sequence ID" value="NZ_SISG01000001.1"/>
</dbReference>
<feature type="transmembrane region" description="Helical" evidence="1">
    <location>
        <begin position="524"/>
        <end position="543"/>
    </location>
</feature>
<organism evidence="2 3">
    <name type="scientific">Glaciihabitans arcticus</name>
    <dbReference type="NCBI Taxonomy" id="2668039"/>
    <lineage>
        <taxon>Bacteria</taxon>
        <taxon>Bacillati</taxon>
        <taxon>Actinomycetota</taxon>
        <taxon>Actinomycetes</taxon>
        <taxon>Micrococcales</taxon>
        <taxon>Microbacteriaceae</taxon>
        <taxon>Glaciihabitans</taxon>
    </lineage>
</organism>
<dbReference type="Proteomes" id="UP000294194">
    <property type="component" value="Unassembled WGS sequence"/>
</dbReference>
<dbReference type="AlphaFoldDB" id="A0A4Q9GWE9"/>
<evidence type="ECO:0000313" key="3">
    <source>
        <dbReference type="Proteomes" id="UP000294194"/>
    </source>
</evidence>
<sequence length="629" mass="68731">MELVVVHGIGQQKTSQTLLEWAEPVLRRLDWLALQRRILRPTAPTGIRRVGVDRLDEVRPLRVPTGADDPDDSALLFERVVTSSPEDNQVRAYAEYEGNDSEPRLLDLTVTEARWADAFLAMGRSEVFDWGLGFAFRAILRLGIYFGRVVTLPPRREWNRANPLRKLFAALLWIVAGPLLAALWMVLVAVALLVVVTLPLAGPLLLIPGLKTWLDPLMRTLVEFIGDAAVWTRRPVRAAAMREVVRDGVQRARARLDAIPDDADTEKLLVVVAHSEGAAISAETLFSRVSGEREVQVDVLVTVGAGVTLLGVSNWLGYIADEDDLDATSLYPRNLVRAWANHHPETAWLNMWGIWDPVPSGPISNGEAARNERWRFANGLRLEASDAIGPREYPVHNTGFAFTDHGAYSSNIAQVIDPVTRIVMGLDRQAGPTFVEEPGLHAQAVVREANHVRSVKAAGLQRAAIVTLALLALAPPLFAGFAAGGRLILSGLVAAFGPLVRPLESLFGFDLSRKLLETLLANDLLMGGGTLIGTVALLSWFSSRLWRSYVERITWQPEGATPRLWAAGLVFRIALAVAAVAGLVVLVWPFAGSHPIPAWAAITLGIALGVYVVLEPLLSPVPRIVEAQR</sequence>
<evidence type="ECO:0000256" key="1">
    <source>
        <dbReference type="SAM" id="Phobius"/>
    </source>
</evidence>